<protein>
    <submittedName>
        <fullName evidence="5">Lytic polysaccharide monooxygenase</fullName>
    </submittedName>
</protein>
<evidence type="ECO:0000313" key="5">
    <source>
        <dbReference type="EMBL" id="MEB3346160.1"/>
    </source>
</evidence>
<dbReference type="Pfam" id="PF02839">
    <property type="entry name" value="CBM_5_12"/>
    <property type="match status" value="1"/>
</dbReference>
<dbReference type="SUPFAM" id="SSF81296">
    <property type="entry name" value="E set domains"/>
    <property type="match status" value="1"/>
</dbReference>
<evidence type="ECO:0000259" key="4">
    <source>
        <dbReference type="SMART" id="SM00495"/>
    </source>
</evidence>
<dbReference type="InterPro" id="IPR004302">
    <property type="entry name" value="Cellulose/chitin-bd_N"/>
</dbReference>
<sequence length="436" mass="48408">MKKIKVFLFFLFLISLSKPVFSHGTVIWPPSRIYHCYNNPSTGVCQPCGDAIYNWMGVLQPDTNFGKHSDYVPDGQIASGGNGGGIDFSCLDVLTTAWSATRVNHGYIDVKWENTAPHKTQYYKVYITPLGWDPTKPLRWNELLEIGHVGPSPATSFTIVKSFIPDSYIGKRAALVSVWQRDYNESHEAFYSVSDILVNGQDGCITGDTVGVTFTNTTNCTLQYFQNNVLQGSANAGDSYTTNTIVGSQWQAREVSGNLINNFTVICDQSTYASTGTCVGNGGDGCDGLTIWLSMAIYVGGDRVSYNGIEYEAKWWTKGNNPEQFSGPWEVWKNIGDCTSVTRNRTSIKESFTIKSVSSLFENVSIINYQVDSPRRLTMTIRNLSNQTVLKLFENEPTLSGEYEHSFNTKSLSPGIYLCILEDHNGALASFKIIIR</sequence>
<evidence type="ECO:0000313" key="6">
    <source>
        <dbReference type="Proteomes" id="UP001327027"/>
    </source>
</evidence>
<dbReference type="InterPro" id="IPR014756">
    <property type="entry name" value="Ig_E-set"/>
</dbReference>
<keyword evidence="6" id="KW-1185">Reference proteome</keyword>
<name>A0ABU5ZWB8_9FLAO</name>
<evidence type="ECO:0000256" key="3">
    <source>
        <dbReference type="SAM" id="SignalP"/>
    </source>
</evidence>
<dbReference type="InterPro" id="IPR051024">
    <property type="entry name" value="GlcNAc_Chitin_IntDeg"/>
</dbReference>
<reference evidence="5 6" key="1">
    <citation type="journal article" date="2013" name="Int. J. Syst. Evol. Microbiol.">
        <title>Aquimarina gracilis sp. nov., isolated from the gut microflora of a mussel, Mytilus coruscus, and emended description of Aquimarina spongiae.</title>
        <authorList>
            <person name="Park S.C."/>
            <person name="Choe H.N."/>
            <person name="Baik K.S."/>
            <person name="Seong C.N."/>
        </authorList>
    </citation>
    <scope>NUCLEOTIDE SEQUENCE [LARGE SCALE GENOMIC DNA]</scope>
    <source>
        <strain evidence="5 6">PSC32</strain>
    </source>
</reference>
<dbReference type="CDD" id="cd21177">
    <property type="entry name" value="LPMO_AA10"/>
    <property type="match status" value="1"/>
</dbReference>
<keyword evidence="5" id="KW-0503">Monooxygenase</keyword>
<dbReference type="SUPFAM" id="SSF51055">
    <property type="entry name" value="Carbohydrate binding domain"/>
    <property type="match status" value="1"/>
</dbReference>
<accession>A0ABU5ZWB8</accession>
<dbReference type="CDD" id="cd12215">
    <property type="entry name" value="ChiC_BD"/>
    <property type="match status" value="1"/>
</dbReference>
<organism evidence="5 6">
    <name type="scientific">Aquimarina gracilis</name>
    <dbReference type="NCBI Taxonomy" id="874422"/>
    <lineage>
        <taxon>Bacteria</taxon>
        <taxon>Pseudomonadati</taxon>
        <taxon>Bacteroidota</taxon>
        <taxon>Flavobacteriia</taxon>
        <taxon>Flavobacteriales</taxon>
        <taxon>Flavobacteriaceae</taxon>
        <taxon>Aquimarina</taxon>
    </lineage>
</organism>
<dbReference type="PANTHER" id="PTHR34823">
    <property type="entry name" value="GLCNAC-BINDING PROTEIN A"/>
    <property type="match status" value="1"/>
</dbReference>
<dbReference type="SMART" id="SM00495">
    <property type="entry name" value="ChtBD3"/>
    <property type="match status" value="1"/>
</dbReference>
<keyword evidence="5" id="KW-0560">Oxidoreductase</keyword>
<feature type="domain" description="Chitin-binding type-3" evidence="4">
    <location>
        <begin position="289"/>
        <end position="335"/>
    </location>
</feature>
<dbReference type="PANTHER" id="PTHR34823:SF1">
    <property type="entry name" value="CHITIN-BINDING TYPE-4 DOMAIN-CONTAINING PROTEIN"/>
    <property type="match status" value="1"/>
</dbReference>
<gene>
    <name evidence="5" type="ORF">U6A24_11850</name>
</gene>
<dbReference type="Pfam" id="PF03067">
    <property type="entry name" value="LPMO_10"/>
    <property type="match status" value="1"/>
</dbReference>
<dbReference type="Gene3D" id="2.10.10.20">
    <property type="entry name" value="Carbohydrate-binding module superfamily 5/12"/>
    <property type="match status" value="1"/>
</dbReference>
<dbReference type="InterPro" id="IPR036573">
    <property type="entry name" value="CBM_sf_5/12"/>
</dbReference>
<feature type="signal peptide" evidence="3">
    <location>
        <begin position="1"/>
        <end position="22"/>
    </location>
</feature>
<evidence type="ECO:0000256" key="2">
    <source>
        <dbReference type="ARBA" id="ARBA00022801"/>
    </source>
</evidence>
<evidence type="ECO:0000256" key="1">
    <source>
        <dbReference type="ARBA" id="ARBA00022729"/>
    </source>
</evidence>
<proteinExistence type="predicted"/>
<dbReference type="GO" id="GO:0004497">
    <property type="term" value="F:monooxygenase activity"/>
    <property type="evidence" value="ECO:0007669"/>
    <property type="project" value="UniProtKB-KW"/>
</dbReference>
<comment type="caution">
    <text evidence="5">The sequence shown here is derived from an EMBL/GenBank/DDBJ whole genome shotgun (WGS) entry which is preliminary data.</text>
</comment>
<keyword evidence="2" id="KW-0378">Hydrolase</keyword>
<feature type="chain" id="PRO_5046119201" evidence="3">
    <location>
        <begin position="23"/>
        <end position="436"/>
    </location>
</feature>
<keyword evidence="1 3" id="KW-0732">Signal</keyword>
<dbReference type="Gene3D" id="2.70.50.50">
    <property type="entry name" value="chitin-binding protein cbp21"/>
    <property type="match status" value="1"/>
</dbReference>
<dbReference type="Proteomes" id="UP001327027">
    <property type="component" value="Unassembled WGS sequence"/>
</dbReference>
<dbReference type="InterPro" id="IPR003610">
    <property type="entry name" value="CBM5/12"/>
</dbReference>
<dbReference type="EMBL" id="JAYKLX010000005">
    <property type="protein sequence ID" value="MEB3346160.1"/>
    <property type="molecule type" value="Genomic_DNA"/>
</dbReference>
<dbReference type="RefSeq" id="WP_324180185.1">
    <property type="nucleotide sequence ID" value="NZ_BAABAW010000024.1"/>
</dbReference>